<dbReference type="SUPFAM" id="SSF55347">
    <property type="entry name" value="Glyceraldehyde-3-phosphate dehydrogenase-like, C-terminal domain"/>
    <property type="match status" value="1"/>
</dbReference>
<dbReference type="InterPro" id="IPR036291">
    <property type="entry name" value="NAD(P)-bd_dom_sf"/>
</dbReference>
<accession>A0A5C5X6N8</accession>
<dbReference type="InterPro" id="IPR052515">
    <property type="entry name" value="Gfo/Idh/MocA_Oxidoreductase"/>
</dbReference>
<dbReference type="InterPro" id="IPR055170">
    <property type="entry name" value="GFO_IDH_MocA-like_dom"/>
</dbReference>
<feature type="domain" description="Gfo/Idh/MocA-like oxidoreductase N-terminal" evidence="1">
    <location>
        <begin position="4"/>
        <end position="120"/>
    </location>
</feature>
<gene>
    <name evidence="3" type="primary">ycjS_1</name>
    <name evidence="3" type="ORF">KOR42_19720</name>
</gene>
<feature type="domain" description="GFO/IDH/MocA-like oxidoreductase" evidence="2">
    <location>
        <begin position="130"/>
        <end position="253"/>
    </location>
</feature>
<keyword evidence="3" id="KW-0560">Oxidoreductase</keyword>
<sequence>MTQLRTAIVGCGKVGQLHANALASLPQSELVAVCDNQLSRAESFGSEYGALAFASVDEMINKAKPDALMICTPHPLHEEPTVAALKRGVHVLVEKPLASTLDACDRMIHAADKGNSKLGVVSQRRLFEPVQRMKAAIDAGKIGSPVLGTFSMFSWRDEAYYKSDPWRGQWKTEGGGVLVNQSPHQLDLLQWMMGDIAEVSGYWGNLNHPYIEVEDTAVAVIRFQSGGLGNIVTSLSQNPGIYTKVHVHGSNGASVGVQTDTGASFVAGMSKIADPPLNDVWTIPGEEHLLEQFIAEDRARFGSLDATQHYHTLQIADFLDAVIQDRAPMVTGREGRTVVEIFTAIYRSNETRRPVEFPIAAD</sequence>
<dbReference type="AlphaFoldDB" id="A0A5C5X6N8"/>
<evidence type="ECO:0000313" key="4">
    <source>
        <dbReference type="Proteomes" id="UP000317243"/>
    </source>
</evidence>
<dbReference type="EMBL" id="SIHI01000001">
    <property type="protein sequence ID" value="TWT58590.1"/>
    <property type="molecule type" value="Genomic_DNA"/>
</dbReference>
<evidence type="ECO:0000259" key="1">
    <source>
        <dbReference type="Pfam" id="PF01408"/>
    </source>
</evidence>
<dbReference type="Pfam" id="PF01408">
    <property type="entry name" value="GFO_IDH_MocA"/>
    <property type="match status" value="1"/>
</dbReference>
<dbReference type="GO" id="GO:0016491">
    <property type="term" value="F:oxidoreductase activity"/>
    <property type="evidence" value="ECO:0007669"/>
    <property type="project" value="UniProtKB-KW"/>
</dbReference>
<proteinExistence type="predicted"/>
<name>A0A5C5X6N8_9PLAN</name>
<dbReference type="Gene3D" id="3.40.50.720">
    <property type="entry name" value="NAD(P)-binding Rossmann-like Domain"/>
    <property type="match status" value="1"/>
</dbReference>
<protein>
    <submittedName>
        <fullName evidence="3">Putative oxidoreductase YcjS</fullName>
        <ecNumber evidence="3">1.-.-.-</ecNumber>
    </submittedName>
</protein>
<dbReference type="OrthoDB" id="9815825at2"/>
<dbReference type="Pfam" id="PF22725">
    <property type="entry name" value="GFO_IDH_MocA_C3"/>
    <property type="match status" value="1"/>
</dbReference>
<evidence type="ECO:0000313" key="3">
    <source>
        <dbReference type="EMBL" id="TWT58590.1"/>
    </source>
</evidence>
<dbReference type="SUPFAM" id="SSF51735">
    <property type="entry name" value="NAD(P)-binding Rossmann-fold domains"/>
    <property type="match status" value="1"/>
</dbReference>
<dbReference type="PANTHER" id="PTHR43249">
    <property type="entry name" value="UDP-N-ACETYL-2-AMINO-2-DEOXY-D-GLUCURONATE OXIDASE"/>
    <property type="match status" value="1"/>
</dbReference>
<dbReference type="Proteomes" id="UP000317243">
    <property type="component" value="Unassembled WGS sequence"/>
</dbReference>
<dbReference type="PANTHER" id="PTHR43249:SF1">
    <property type="entry name" value="D-GLUCOSIDE 3-DEHYDROGENASE"/>
    <property type="match status" value="1"/>
</dbReference>
<dbReference type="RefSeq" id="WP_146509083.1">
    <property type="nucleotide sequence ID" value="NZ_SIHI01000001.1"/>
</dbReference>
<dbReference type="Gene3D" id="3.30.360.10">
    <property type="entry name" value="Dihydrodipicolinate Reductase, domain 2"/>
    <property type="match status" value="1"/>
</dbReference>
<evidence type="ECO:0000259" key="2">
    <source>
        <dbReference type="Pfam" id="PF22725"/>
    </source>
</evidence>
<keyword evidence="4" id="KW-1185">Reference proteome</keyword>
<comment type="caution">
    <text evidence="3">The sequence shown here is derived from an EMBL/GenBank/DDBJ whole genome shotgun (WGS) entry which is preliminary data.</text>
</comment>
<dbReference type="EC" id="1.-.-.-" evidence="3"/>
<reference evidence="3 4" key="1">
    <citation type="submission" date="2019-02" db="EMBL/GenBank/DDBJ databases">
        <title>Deep-cultivation of Planctomycetes and their phenomic and genomic characterization uncovers novel biology.</title>
        <authorList>
            <person name="Wiegand S."/>
            <person name="Jogler M."/>
            <person name="Boedeker C."/>
            <person name="Pinto D."/>
            <person name="Vollmers J."/>
            <person name="Rivas-Marin E."/>
            <person name="Kohn T."/>
            <person name="Peeters S.H."/>
            <person name="Heuer A."/>
            <person name="Rast P."/>
            <person name="Oberbeckmann S."/>
            <person name="Bunk B."/>
            <person name="Jeske O."/>
            <person name="Meyerdierks A."/>
            <person name="Storesund J.E."/>
            <person name="Kallscheuer N."/>
            <person name="Luecker S."/>
            <person name="Lage O.M."/>
            <person name="Pohl T."/>
            <person name="Merkel B.J."/>
            <person name="Hornburger P."/>
            <person name="Mueller R.-W."/>
            <person name="Bruemmer F."/>
            <person name="Labrenz M."/>
            <person name="Spormann A.M."/>
            <person name="Op Den Camp H."/>
            <person name="Overmann J."/>
            <person name="Amann R."/>
            <person name="Jetten M.S.M."/>
            <person name="Mascher T."/>
            <person name="Medema M.H."/>
            <person name="Devos D.P."/>
            <person name="Kaster A.-K."/>
            <person name="Ovreas L."/>
            <person name="Rohde M."/>
            <person name="Galperin M.Y."/>
            <person name="Jogler C."/>
        </authorList>
    </citation>
    <scope>NUCLEOTIDE SEQUENCE [LARGE SCALE GENOMIC DNA]</scope>
    <source>
        <strain evidence="3 4">KOR42</strain>
    </source>
</reference>
<organism evidence="3 4">
    <name type="scientific">Thalassoglobus neptunius</name>
    <dbReference type="NCBI Taxonomy" id="1938619"/>
    <lineage>
        <taxon>Bacteria</taxon>
        <taxon>Pseudomonadati</taxon>
        <taxon>Planctomycetota</taxon>
        <taxon>Planctomycetia</taxon>
        <taxon>Planctomycetales</taxon>
        <taxon>Planctomycetaceae</taxon>
        <taxon>Thalassoglobus</taxon>
    </lineage>
</organism>
<dbReference type="GO" id="GO:0000166">
    <property type="term" value="F:nucleotide binding"/>
    <property type="evidence" value="ECO:0007669"/>
    <property type="project" value="InterPro"/>
</dbReference>
<dbReference type="InterPro" id="IPR000683">
    <property type="entry name" value="Gfo/Idh/MocA-like_OxRdtase_N"/>
</dbReference>